<dbReference type="AlphaFoldDB" id="A0A2C9VMC4"/>
<evidence type="ECO:0000313" key="1">
    <source>
        <dbReference type="EMBL" id="OAY46808.1"/>
    </source>
</evidence>
<protein>
    <submittedName>
        <fullName evidence="1">Uncharacterized protein</fullName>
    </submittedName>
</protein>
<sequence>MCFSRNGWNNSFPAPSFSIKREVWAFISHTSHFGLPSLSLEAFSAGVFDYR</sequence>
<accession>A0A2C9VMC4</accession>
<proteinExistence type="predicted"/>
<reference evidence="1" key="1">
    <citation type="submission" date="2016-02" db="EMBL/GenBank/DDBJ databases">
        <title>WGS assembly of Manihot esculenta.</title>
        <authorList>
            <person name="Bredeson J.V."/>
            <person name="Prochnik S.E."/>
            <person name="Lyons J.B."/>
            <person name="Schmutz J."/>
            <person name="Grimwood J."/>
            <person name="Vrebalov J."/>
            <person name="Bart R.S."/>
            <person name="Amuge T."/>
            <person name="Ferguson M.E."/>
            <person name="Green R."/>
            <person name="Putnam N."/>
            <person name="Stites J."/>
            <person name="Rounsley S."/>
            <person name="Rokhsar D.S."/>
        </authorList>
    </citation>
    <scope>NUCLEOTIDE SEQUENCE [LARGE SCALE GENOMIC DNA]</scope>
    <source>
        <tissue evidence="1">Leaf</tissue>
    </source>
</reference>
<name>A0A2C9VMC4_MANES</name>
<organism evidence="1">
    <name type="scientific">Manihot esculenta</name>
    <name type="common">Cassava</name>
    <name type="synonym">Jatropha manihot</name>
    <dbReference type="NCBI Taxonomy" id="3983"/>
    <lineage>
        <taxon>Eukaryota</taxon>
        <taxon>Viridiplantae</taxon>
        <taxon>Streptophyta</taxon>
        <taxon>Embryophyta</taxon>
        <taxon>Tracheophyta</taxon>
        <taxon>Spermatophyta</taxon>
        <taxon>Magnoliopsida</taxon>
        <taxon>eudicotyledons</taxon>
        <taxon>Gunneridae</taxon>
        <taxon>Pentapetalae</taxon>
        <taxon>rosids</taxon>
        <taxon>fabids</taxon>
        <taxon>Malpighiales</taxon>
        <taxon>Euphorbiaceae</taxon>
        <taxon>Crotonoideae</taxon>
        <taxon>Manihoteae</taxon>
        <taxon>Manihot</taxon>
    </lineage>
</organism>
<gene>
    <name evidence="1" type="ORF">MANES_06G029300</name>
</gene>
<dbReference type="EMBL" id="CM004392">
    <property type="protein sequence ID" value="OAY46808.1"/>
    <property type="molecule type" value="Genomic_DNA"/>
</dbReference>